<organism evidence="3 4">
    <name type="scientific">Simiduia curdlanivorans</name>
    <dbReference type="NCBI Taxonomy" id="1492769"/>
    <lineage>
        <taxon>Bacteria</taxon>
        <taxon>Pseudomonadati</taxon>
        <taxon>Pseudomonadota</taxon>
        <taxon>Gammaproteobacteria</taxon>
        <taxon>Cellvibrionales</taxon>
        <taxon>Cellvibrionaceae</taxon>
        <taxon>Simiduia</taxon>
    </lineage>
</organism>
<evidence type="ECO:0000313" key="4">
    <source>
        <dbReference type="Proteomes" id="UP001595840"/>
    </source>
</evidence>
<comment type="caution">
    <text evidence="3">The sequence shown here is derived from an EMBL/GenBank/DDBJ whole genome shotgun (WGS) entry which is preliminary data.</text>
</comment>
<dbReference type="EMBL" id="JBHSCX010000004">
    <property type="protein sequence ID" value="MFC4361907.1"/>
    <property type="molecule type" value="Genomic_DNA"/>
</dbReference>
<evidence type="ECO:0000256" key="1">
    <source>
        <dbReference type="SAM" id="MobiDB-lite"/>
    </source>
</evidence>
<sequence>MRSKSMNRWVALLSAVSVLPLVRLNAETIEPDVNPVIQQAEFWLWFSQYGDSNGSVFDPEDLDQLMQRQDAVVQEGSTEDVTTMNDETEKADQGRDSSSFQVGEEEL</sequence>
<feature type="chain" id="PRO_5047421109" evidence="2">
    <location>
        <begin position="27"/>
        <end position="107"/>
    </location>
</feature>
<feature type="signal peptide" evidence="2">
    <location>
        <begin position="1"/>
        <end position="26"/>
    </location>
</feature>
<keyword evidence="2" id="KW-0732">Signal</keyword>
<feature type="compositionally biased region" description="Polar residues" evidence="1">
    <location>
        <begin position="75"/>
        <end position="85"/>
    </location>
</feature>
<name>A0ABV8V496_9GAMM</name>
<evidence type="ECO:0000313" key="3">
    <source>
        <dbReference type="EMBL" id="MFC4361907.1"/>
    </source>
</evidence>
<dbReference type="RefSeq" id="WP_290264030.1">
    <property type="nucleotide sequence ID" value="NZ_JAUFQG010000006.1"/>
</dbReference>
<reference evidence="4" key="1">
    <citation type="journal article" date="2019" name="Int. J. Syst. Evol. Microbiol.">
        <title>The Global Catalogue of Microorganisms (GCM) 10K type strain sequencing project: providing services to taxonomists for standard genome sequencing and annotation.</title>
        <authorList>
            <consortium name="The Broad Institute Genomics Platform"/>
            <consortium name="The Broad Institute Genome Sequencing Center for Infectious Disease"/>
            <person name="Wu L."/>
            <person name="Ma J."/>
        </authorList>
    </citation>
    <scope>NUCLEOTIDE SEQUENCE [LARGE SCALE GENOMIC DNA]</scope>
    <source>
        <strain evidence="4">CECT 8570</strain>
    </source>
</reference>
<proteinExistence type="predicted"/>
<keyword evidence="4" id="KW-1185">Reference proteome</keyword>
<accession>A0ABV8V496</accession>
<protein>
    <submittedName>
        <fullName evidence="3">Uncharacterized protein</fullName>
    </submittedName>
</protein>
<dbReference type="Proteomes" id="UP001595840">
    <property type="component" value="Unassembled WGS sequence"/>
</dbReference>
<gene>
    <name evidence="3" type="ORF">ACFOX3_06305</name>
</gene>
<feature type="region of interest" description="Disordered" evidence="1">
    <location>
        <begin position="73"/>
        <end position="107"/>
    </location>
</feature>
<evidence type="ECO:0000256" key="2">
    <source>
        <dbReference type="SAM" id="SignalP"/>
    </source>
</evidence>